<dbReference type="InterPro" id="IPR011322">
    <property type="entry name" value="N-reg_PII-like_a/b"/>
</dbReference>
<dbReference type="RefSeq" id="WP_176140749.1">
    <property type="nucleotide sequence ID" value="NZ_BMCL01000003.1"/>
</dbReference>
<evidence type="ECO:0000313" key="2">
    <source>
        <dbReference type="EMBL" id="SKC42596.1"/>
    </source>
</evidence>
<feature type="domain" description="DUF2007" evidence="1">
    <location>
        <begin position="4"/>
        <end position="67"/>
    </location>
</feature>
<dbReference type="STRING" id="428993.SAMN06296058_0240"/>
<dbReference type="SUPFAM" id="SSF54913">
    <property type="entry name" value="GlnB-like"/>
    <property type="match status" value="1"/>
</dbReference>
<gene>
    <name evidence="2" type="ORF">SAMN06296058_0240</name>
</gene>
<organism evidence="2 3">
    <name type="scientific">Pseudoxanthomonas indica</name>
    <dbReference type="NCBI Taxonomy" id="428993"/>
    <lineage>
        <taxon>Bacteria</taxon>
        <taxon>Pseudomonadati</taxon>
        <taxon>Pseudomonadota</taxon>
        <taxon>Gammaproteobacteria</taxon>
        <taxon>Lysobacterales</taxon>
        <taxon>Lysobacteraceae</taxon>
        <taxon>Pseudoxanthomonas</taxon>
    </lineage>
</organism>
<evidence type="ECO:0000313" key="3">
    <source>
        <dbReference type="Proteomes" id="UP000190341"/>
    </source>
</evidence>
<dbReference type="EMBL" id="FUZV01000001">
    <property type="protein sequence ID" value="SKC42596.1"/>
    <property type="molecule type" value="Genomic_DNA"/>
</dbReference>
<evidence type="ECO:0000259" key="1">
    <source>
        <dbReference type="Pfam" id="PF09413"/>
    </source>
</evidence>
<protein>
    <submittedName>
        <fullName evidence="2">Putative signal transducing protein</fullName>
    </submittedName>
</protein>
<keyword evidence="3" id="KW-1185">Reference proteome</keyword>
<dbReference type="Pfam" id="PF09413">
    <property type="entry name" value="DUF2007"/>
    <property type="match status" value="1"/>
</dbReference>
<sequence>MLTTIARYFNPSEAQILCARLQADGIPASVADDQHMMANWALAGALGGARLQVPEAFAEAAAEVVRAYHAGELEQDLIAEDPSAAERCPACGGERLEKTVPLGQRALLLASCLAVSVPFPTQASNYRCLACQMRWRFSDIEAAGQVRQPT</sequence>
<dbReference type="InterPro" id="IPR018551">
    <property type="entry name" value="DUF2007"/>
</dbReference>
<name>A0A1T5ITW3_9GAMM</name>
<reference evidence="2 3" key="1">
    <citation type="submission" date="2017-02" db="EMBL/GenBank/DDBJ databases">
        <authorList>
            <person name="Peterson S.W."/>
        </authorList>
    </citation>
    <scope>NUCLEOTIDE SEQUENCE [LARGE SCALE GENOMIC DNA]</scope>
    <source>
        <strain evidence="2 3">P15</strain>
    </source>
</reference>
<proteinExistence type="predicted"/>
<dbReference type="Proteomes" id="UP000190341">
    <property type="component" value="Unassembled WGS sequence"/>
</dbReference>
<dbReference type="Gene3D" id="3.30.70.790">
    <property type="entry name" value="UreE, C-terminal domain"/>
    <property type="match status" value="1"/>
</dbReference>
<dbReference type="AlphaFoldDB" id="A0A1T5ITW3"/>
<accession>A0A1T5ITW3</accession>